<keyword evidence="3" id="KW-1185">Reference proteome</keyword>
<reference evidence="2 3" key="1">
    <citation type="journal article" date="2019" name="Int. J. Syst. Evol. Microbiol.">
        <title>Anaerobacillus alkaliphilus sp. nov., a novel alkaliphilic and moderately halophilic bacterium.</title>
        <authorList>
            <person name="Borsodi A.K."/>
            <person name="Aszalos J.M."/>
            <person name="Bihari P."/>
            <person name="Nagy I."/>
            <person name="Schumann P."/>
            <person name="Sproer C."/>
            <person name="Kovacs A.L."/>
            <person name="Boka K."/>
            <person name="Dobosy P."/>
            <person name="Ovari M."/>
            <person name="Szili-Kovacs T."/>
            <person name="Toth E."/>
        </authorList>
    </citation>
    <scope>NUCLEOTIDE SEQUENCE [LARGE SCALE GENOMIC DNA]</scope>
    <source>
        <strain evidence="2 3">B16-10</strain>
    </source>
</reference>
<dbReference type="EMBL" id="QOUX01000026">
    <property type="protein sequence ID" value="RXJ02296.1"/>
    <property type="molecule type" value="Genomic_DNA"/>
</dbReference>
<evidence type="ECO:0000313" key="2">
    <source>
        <dbReference type="EMBL" id="RXJ02296.1"/>
    </source>
</evidence>
<feature type="transmembrane region" description="Helical" evidence="1">
    <location>
        <begin position="5"/>
        <end position="21"/>
    </location>
</feature>
<evidence type="ECO:0000313" key="3">
    <source>
        <dbReference type="Proteomes" id="UP000290649"/>
    </source>
</evidence>
<evidence type="ECO:0000256" key="1">
    <source>
        <dbReference type="SAM" id="Phobius"/>
    </source>
</evidence>
<accession>A0A4Q0VVD5</accession>
<gene>
    <name evidence="2" type="ORF">DS745_07865</name>
</gene>
<comment type="caution">
    <text evidence="2">The sequence shown here is derived from an EMBL/GenBank/DDBJ whole genome shotgun (WGS) entry which is preliminary data.</text>
</comment>
<sequence>MKKYLTIIGLLAFVIVVYYSQQPKTYKEMTKDGIQFSIEINQESYDLDDKLVVISRIENISKQTKLLTAHTDCEVGPKIDVSRELQYYYYINDLLQCSANYIEYTLEPGEIIERELRLKARKYLADPALYTFEERPSVNAIFDNRHMLSLPIAINIEKRNEYRFSSDKIDELIEGNETLVHWLTEKQLNYREVAPRDDYFATYYTFGADYLVLNHFLYEDYQYLVYLIDPDERQILEALHINSDKIEVIFQKGPSQQLRNELKDNLEKTYTVVFELYEGEELIYEVEVLGSFADNDLMYVQTDGATFLKMLDDQRFKRIYRYYLDHYRDELY</sequence>
<organism evidence="2 3">
    <name type="scientific">Anaerobacillus alkaliphilus</name>
    <dbReference type="NCBI Taxonomy" id="1548597"/>
    <lineage>
        <taxon>Bacteria</taxon>
        <taxon>Bacillati</taxon>
        <taxon>Bacillota</taxon>
        <taxon>Bacilli</taxon>
        <taxon>Bacillales</taxon>
        <taxon>Bacillaceae</taxon>
        <taxon>Anaerobacillus</taxon>
    </lineage>
</organism>
<protein>
    <submittedName>
        <fullName evidence="2">Uncharacterized protein</fullName>
    </submittedName>
</protein>
<dbReference type="Proteomes" id="UP000290649">
    <property type="component" value="Unassembled WGS sequence"/>
</dbReference>
<keyword evidence="1" id="KW-0812">Transmembrane</keyword>
<dbReference type="RefSeq" id="WP_129077704.1">
    <property type="nucleotide sequence ID" value="NZ_QOUX01000026.1"/>
</dbReference>
<dbReference type="AlphaFoldDB" id="A0A4Q0VVD5"/>
<proteinExistence type="predicted"/>
<name>A0A4Q0VVD5_9BACI</name>
<keyword evidence="1" id="KW-1133">Transmembrane helix</keyword>
<keyword evidence="1" id="KW-0472">Membrane</keyword>